<sequence>MITAQAVKELRERTGAGMMDCKKALTETNGDMDKAVEVLREKGLAAAAKKAGRVAAEGIVKTYISDDKKSAGIVEVNCETDFVAANEEFVAFAGKLAEMASTTTVATVEEFVAQKYNEEQTVQEFLTVLIAKLGENMTVRRFQKFTVENGITQSYIHGGGRIGVVVELGCETASPVLEEVAKELCMQVAAANPLFLDKTQVDTESLEKEKEIYRAQALNEGKPEKIVDKMVEGRIQKYYKEVCLVEQPWVKDGDKTITKYLQEKSKEVGSPININTFVRYERGEGIDKKEENFAEEVAKQVQGK</sequence>
<evidence type="ECO:0000259" key="9">
    <source>
        <dbReference type="Pfam" id="PF00889"/>
    </source>
</evidence>
<keyword evidence="11" id="KW-1185">Reference proteome</keyword>
<dbReference type="Pfam" id="PF00889">
    <property type="entry name" value="EF_TS"/>
    <property type="match status" value="1"/>
</dbReference>
<dbReference type="EMBL" id="BQXY01000002">
    <property type="protein sequence ID" value="GKU24764.1"/>
    <property type="molecule type" value="Genomic_DNA"/>
</dbReference>
<dbReference type="Gene3D" id="3.30.479.20">
    <property type="entry name" value="Elongation factor Ts, dimerisation domain"/>
    <property type="match status" value="2"/>
</dbReference>
<comment type="similarity">
    <text evidence="1 6 7">Belongs to the EF-Ts family.</text>
</comment>
<evidence type="ECO:0000313" key="10">
    <source>
        <dbReference type="EMBL" id="GKU24764.1"/>
    </source>
</evidence>
<proteinExistence type="inferred from homology"/>
<dbReference type="InterPro" id="IPR014039">
    <property type="entry name" value="Transl_elong_EFTs/EF1B_dimer"/>
</dbReference>
<dbReference type="PROSITE" id="PS01127">
    <property type="entry name" value="EF_TS_2"/>
    <property type="match status" value="1"/>
</dbReference>
<organism evidence="10 11">
    <name type="scientific">Clostridium folliculivorans</name>
    <dbReference type="NCBI Taxonomy" id="2886038"/>
    <lineage>
        <taxon>Bacteria</taxon>
        <taxon>Bacillati</taxon>
        <taxon>Bacillota</taxon>
        <taxon>Clostridia</taxon>
        <taxon>Eubacteriales</taxon>
        <taxon>Clostridiaceae</taxon>
        <taxon>Clostridium</taxon>
    </lineage>
</organism>
<dbReference type="NCBIfam" id="TIGR00116">
    <property type="entry name" value="tsf"/>
    <property type="match status" value="1"/>
</dbReference>
<evidence type="ECO:0000256" key="1">
    <source>
        <dbReference type="ARBA" id="ARBA00005532"/>
    </source>
</evidence>
<evidence type="ECO:0000256" key="3">
    <source>
        <dbReference type="ARBA" id="ARBA00022768"/>
    </source>
</evidence>
<name>A0A9W6DA30_9CLOT</name>
<dbReference type="InterPro" id="IPR009060">
    <property type="entry name" value="UBA-like_sf"/>
</dbReference>
<comment type="function">
    <text evidence="5 6 7">Associates with the EF-Tu.GDP complex and induces the exchange of GDP to GTP. It remains bound to the aminoacyl-tRNA.EF-Tu.GTP complex up to the GTP hydrolysis stage on the ribosome.</text>
</comment>
<comment type="caution">
    <text evidence="10">The sequence shown here is derived from an EMBL/GenBank/DDBJ whole genome shotgun (WGS) entry which is preliminary data.</text>
</comment>
<dbReference type="FunFam" id="1.10.8.10:FF:000001">
    <property type="entry name" value="Elongation factor Ts"/>
    <property type="match status" value="1"/>
</dbReference>
<evidence type="ECO:0000256" key="4">
    <source>
        <dbReference type="ARBA" id="ARBA00022917"/>
    </source>
</evidence>
<dbReference type="GO" id="GO:0005737">
    <property type="term" value="C:cytoplasm"/>
    <property type="evidence" value="ECO:0007669"/>
    <property type="project" value="UniProtKB-SubCell"/>
</dbReference>
<accession>A0A9W6DA30</accession>
<evidence type="ECO:0000256" key="7">
    <source>
        <dbReference type="RuleBase" id="RU000642"/>
    </source>
</evidence>
<dbReference type="GO" id="GO:0003746">
    <property type="term" value="F:translation elongation factor activity"/>
    <property type="evidence" value="ECO:0007669"/>
    <property type="project" value="UniProtKB-UniRule"/>
</dbReference>
<feature type="region of interest" description="Involved in Mg(2+) ion dislocation from EF-Tu" evidence="6">
    <location>
        <begin position="80"/>
        <end position="83"/>
    </location>
</feature>
<evidence type="ECO:0000256" key="2">
    <source>
        <dbReference type="ARBA" id="ARBA00016956"/>
    </source>
</evidence>
<dbReference type="FunFam" id="1.10.286.20:FF:000001">
    <property type="entry name" value="Elongation factor Ts"/>
    <property type="match status" value="1"/>
</dbReference>
<dbReference type="SUPFAM" id="SSF46934">
    <property type="entry name" value="UBA-like"/>
    <property type="match status" value="1"/>
</dbReference>
<dbReference type="PANTHER" id="PTHR11741:SF0">
    <property type="entry name" value="ELONGATION FACTOR TS, MITOCHONDRIAL"/>
    <property type="match status" value="1"/>
</dbReference>
<reference evidence="10" key="1">
    <citation type="journal article" date="2023" name="Int. J. Syst. Evol. Microbiol.">
        <title>&lt;i&gt;Clostridium folliculivorans&lt;/i&gt; sp. nov., isolated from soil samples of an organic paddy in Japan.</title>
        <authorList>
            <person name="Tazawa J."/>
            <person name="Kobayashi H."/>
            <person name="Tanizawa Y."/>
            <person name="Uchino A."/>
            <person name="Tanaka F."/>
            <person name="Urashima Y."/>
            <person name="Miura S."/>
            <person name="Sakamoto M."/>
            <person name="Ohkuma M."/>
            <person name="Tohno M."/>
        </authorList>
    </citation>
    <scope>NUCLEOTIDE SEQUENCE</scope>
    <source>
        <strain evidence="10">D1-1</strain>
    </source>
</reference>
<dbReference type="SUPFAM" id="SSF54713">
    <property type="entry name" value="Elongation factor Ts (EF-Ts), dimerisation domain"/>
    <property type="match status" value="2"/>
</dbReference>
<dbReference type="Gene3D" id="1.10.8.10">
    <property type="entry name" value="DNA helicase RuvA subunit, C-terminal domain"/>
    <property type="match status" value="1"/>
</dbReference>
<keyword evidence="4 6" id="KW-0648">Protein biosynthesis</keyword>
<feature type="domain" description="Translation elongation factor EFTs/EF1B dimerisation" evidence="9">
    <location>
        <begin position="72"/>
        <end position="284"/>
    </location>
</feature>
<evidence type="ECO:0000256" key="5">
    <source>
        <dbReference type="ARBA" id="ARBA00025453"/>
    </source>
</evidence>
<dbReference type="InterPro" id="IPR018101">
    <property type="entry name" value="Transl_elong_Ts_CS"/>
</dbReference>
<dbReference type="InterPro" id="IPR036402">
    <property type="entry name" value="EF-Ts_dimer_sf"/>
</dbReference>
<dbReference type="RefSeq" id="WP_261851760.1">
    <property type="nucleotide sequence ID" value="NZ_BQXY01000002.1"/>
</dbReference>
<evidence type="ECO:0000256" key="6">
    <source>
        <dbReference type="HAMAP-Rule" id="MF_00050"/>
    </source>
</evidence>
<protein>
    <recommendedName>
        <fullName evidence="2 6">Elongation factor Ts</fullName>
        <shortName evidence="6">EF-Ts</shortName>
    </recommendedName>
</protein>
<dbReference type="HAMAP" id="MF_00050">
    <property type="entry name" value="EF_Ts"/>
    <property type="match status" value="1"/>
</dbReference>
<dbReference type="AlphaFoldDB" id="A0A9W6DA30"/>
<gene>
    <name evidence="6 10" type="primary">tsf</name>
    <name evidence="10" type="ORF">CFOLD11_15900</name>
</gene>
<dbReference type="Gene3D" id="1.10.286.20">
    <property type="match status" value="1"/>
</dbReference>
<comment type="subcellular location">
    <subcellularLocation>
        <location evidence="6 8">Cytoplasm</location>
    </subcellularLocation>
</comment>
<dbReference type="CDD" id="cd14275">
    <property type="entry name" value="UBA_EF-Ts"/>
    <property type="match status" value="1"/>
</dbReference>
<keyword evidence="6" id="KW-0963">Cytoplasm</keyword>
<dbReference type="Proteomes" id="UP001057868">
    <property type="component" value="Unassembled WGS sequence"/>
</dbReference>
<dbReference type="PANTHER" id="PTHR11741">
    <property type="entry name" value="ELONGATION FACTOR TS"/>
    <property type="match status" value="1"/>
</dbReference>
<evidence type="ECO:0000256" key="8">
    <source>
        <dbReference type="RuleBase" id="RU000643"/>
    </source>
</evidence>
<keyword evidence="3 6" id="KW-0251">Elongation factor</keyword>
<dbReference type="PROSITE" id="PS01126">
    <property type="entry name" value="EF_TS_1"/>
    <property type="match status" value="1"/>
</dbReference>
<evidence type="ECO:0000313" key="11">
    <source>
        <dbReference type="Proteomes" id="UP001057868"/>
    </source>
</evidence>
<dbReference type="InterPro" id="IPR001816">
    <property type="entry name" value="Transl_elong_EFTs/EF1B"/>
</dbReference>